<accession>A0ABR4NEX4</accession>
<dbReference type="PANTHER" id="PTHR46237">
    <property type="entry name" value="CYTOCHROME B5 REDUCTASE 4 FAMILY MEMBER"/>
    <property type="match status" value="1"/>
</dbReference>
<dbReference type="PROSITE" id="PS50255">
    <property type="entry name" value="CYTOCHROME_B5_2"/>
    <property type="match status" value="1"/>
</dbReference>
<feature type="domain" description="Cytochrome b5 heme-binding" evidence="6">
    <location>
        <begin position="170"/>
        <end position="246"/>
    </location>
</feature>
<keyword evidence="8" id="KW-1185">Reference proteome</keyword>
<evidence type="ECO:0000256" key="2">
    <source>
        <dbReference type="ARBA" id="ARBA00022723"/>
    </source>
</evidence>
<sequence length="246" mass="25327">MDLPHLGVDDIVDSGPSSDSDGAGEADEAPTAAPAAASAPTAAAAPASAPAAAGGSGGFLSPMSAHRLPPRVPLHSAGPASPPAPGQLPGPGRASIAAPGSARPASPTRALAARPASTNPADVFPMVGGPQRAAMPGIPRKTPLSPGHSPLDWAKLTTSGADLRGGITQLQRFTRDEVALHRKRDDMWMAYRGRVYNVTPYVPFHPGGFPQLMRGAGKDATELILKVHPWVNVEMLLDKCWIGYLI</sequence>
<dbReference type="Proteomes" id="UP001527925">
    <property type="component" value="Unassembled WGS sequence"/>
</dbReference>
<comment type="caution">
    <text evidence="7">The sequence shown here is derived from an EMBL/GenBank/DDBJ whole genome shotgun (WGS) entry which is preliminary data.</text>
</comment>
<organism evidence="7 8">
    <name type="scientific">Polyrhizophydium stewartii</name>
    <dbReference type="NCBI Taxonomy" id="2732419"/>
    <lineage>
        <taxon>Eukaryota</taxon>
        <taxon>Fungi</taxon>
        <taxon>Fungi incertae sedis</taxon>
        <taxon>Chytridiomycota</taxon>
        <taxon>Chytridiomycota incertae sedis</taxon>
        <taxon>Chytridiomycetes</taxon>
        <taxon>Rhizophydiales</taxon>
        <taxon>Rhizophydiales incertae sedis</taxon>
        <taxon>Polyrhizophydium</taxon>
    </lineage>
</organism>
<name>A0ABR4NEX4_9FUNG</name>
<keyword evidence="2 4" id="KW-0479">Metal-binding</keyword>
<dbReference type="Gene3D" id="3.10.120.10">
    <property type="entry name" value="Cytochrome b5-like heme/steroid binding domain"/>
    <property type="match status" value="1"/>
</dbReference>
<keyword evidence="1 4" id="KW-0349">Heme</keyword>
<dbReference type="SMART" id="SM01117">
    <property type="entry name" value="Cyt-b5"/>
    <property type="match status" value="1"/>
</dbReference>
<feature type="region of interest" description="Disordered" evidence="5">
    <location>
        <begin position="1"/>
        <end position="155"/>
    </location>
</feature>
<gene>
    <name evidence="7" type="ORF">HK105_202492</name>
</gene>
<protein>
    <recommendedName>
        <fullName evidence="6">Cytochrome b5 heme-binding domain-containing protein</fullName>
    </recommendedName>
</protein>
<dbReference type="InterPro" id="IPR018506">
    <property type="entry name" value="Cyt_B5_heme-BS"/>
</dbReference>
<evidence type="ECO:0000256" key="4">
    <source>
        <dbReference type="RuleBase" id="RU362121"/>
    </source>
</evidence>
<dbReference type="InterPro" id="IPR051872">
    <property type="entry name" value="Cytochrome_b5/Flavoprotein_Rdt"/>
</dbReference>
<feature type="compositionally biased region" description="Low complexity" evidence="5">
    <location>
        <begin position="29"/>
        <end position="53"/>
    </location>
</feature>
<keyword evidence="3 4" id="KW-0408">Iron</keyword>
<reference evidence="7 8" key="1">
    <citation type="submission" date="2023-09" db="EMBL/GenBank/DDBJ databases">
        <title>Pangenome analysis of Batrachochytrium dendrobatidis and related Chytrids.</title>
        <authorList>
            <person name="Yacoub M.N."/>
            <person name="Stajich J.E."/>
            <person name="James T.Y."/>
        </authorList>
    </citation>
    <scope>NUCLEOTIDE SEQUENCE [LARGE SCALE GENOMIC DNA]</scope>
    <source>
        <strain evidence="7 8">JEL0888</strain>
    </source>
</reference>
<dbReference type="PROSITE" id="PS00191">
    <property type="entry name" value="CYTOCHROME_B5_1"/>
    <property type="match status" value="1"/>
</dbReference>
<evidence type="ECO:0000313" key="7">
    <source>
        <dbReference type="EMBL" id="KAL2918078.1"/>
    </source>
</evidence>
<dbReference type="Pfam" id="PF00173">
    <property type="entry name" value="Cyt-b5"/>
    <property type="match status" value="1"/>
</dbReference>
<comment type="similarity">
    <text evidence="4">Belongs to the cytochrome b5 family.</text>
</comment>
<evidence type="ECO:0000256" key="1">
    <source>
        <dbReference type="ARBA" id="ARBA00022617"/>
    </source>
</evidence>
<dbReference type="EMBL" id="JADGIZ020000008">
    <property type="protein sequence ID" value="KAL2918078.1"/>
    <property type="molecule type" value="Genomic_DNA"/>
</dbReference>
<evidence type="ECO:0000256" key="5">
    <source>
        <dbReference type="SAM" id="MobiDB-lite"/>
    </source>
</evidence>
<dbReference type="InterPro" id="IPR001199">
    <property type="entry name" value="Cyt_B5-like_heme/steroid-bd"/>
</dbReference>
<dbReference type="SUPFAM" id="SSF55856">
    <property type="entry name" value="Cytochrome b5-like heme/steroid binding domain"/>
    <property type="match status" value="1"/>
</dbReference>
<evidence type="ECO:0000256" key="3">
    <source>
        <dbReference type="ARBA" id="ARBA00023004"/>
    </source>
</evidence>
<evidence type="ECO:0000313" key="8">
    <source>
        <dbReference type="Proteomes" id="UP001527925"/>
    </source>
</evidence>
<proteinExistence type="inferred from homology"/>
<evidence type="ECO:0000259" key="6">
    <source>
        <dbReference type="PROSITE" id="PS50255"/>
    </source>
</evidence>
<dbReference type="PANTHER" id="PTHR46237:SF1">
    <property type="entry name" value="CYTOCHROME B5 REDUCTASE 4"/>
    <property type="match status" value="1"/>
</dbReference>
<dbReference type="InterPro" id="IPR036400">
    <property type="entry name" value="Cyt_B5-like_heme/steroid_sf"/>
</dbReference>